<accession>A0A3N5BA35</accession>
<evidence type="ECO:0000256" key="3">
    <source>
        <dbReference type="ARBA" id="ARBA00022723"/>
    </source>
</evidence>
<dbReference type="InterPro" id="IPR017896">
    <property type="entry name" value="4Fe4S_Fe-S-bd"/>
</dbReference>
<evidence type="ECO:0000259" key="7">
    <source>
        <dbReference type="Pfam" id="PF02754"/>
    </source>
</evidence>
<organism evidence="9 10">
    <name type="scientific">Thermodesulfitimonas autotrophica</name>
    <dbReference type="NCBI Taxonomy" id="1894989"/>
    <lineage>
        <taxon>Bacteria</taxon>
        <taxon>Bacillati</taxon>
        <taxon>Bacillota</taxon>
        <taxon>Clostridia</taxon>
        <taxon>Thermoanaerobacterales</taxon>
        <taxon>Thermoanaerobacteraceae</taxon>
        <taxon>Thermodesulfitimonas</taxon>
    </lineage>
</organism>
<keyword evidence="10" id="KW-1185">Reference proteome</keyword>
<comment type="caution">
    <text evidence="9">The sequence shown here is derived from an EMBL/GenBank/DDBJ whole genome shotgun (WGS) entry which is preliminary data.</text>
</comment>
<evidence type="ECO:0000256" key="4">
    <source>
        <dbReference type="ARBA" id="ARBA00022982"/>
    </source>
</evidence>
<dbReference type="InterPro" id="IPR009051">
    <property type="entry name" value="Helical_ferredxn"/>
</dbReference>
<dbReference type="InterPro" id="IPR004017">
    <property type="entry name" value="Cys_rich_dom"/>
</dbReference>
<dbReference type="Pfam" id="PF02754">
    <property type="entry name" value="CCG"/>
    <property type="match status" value="1"/>
</dbReference>
<evidence type="ECO:0000259" key="8">
    <source>
        <dbReference type="Pfam" id="PF13183"/>
    </source>
</evidence>
<evidence type="ECO:0000256" key="1">
    <source>
        <dbReference type="ARBA" id="ARBA00022448"/>
    </source>
</evidence>
<dbReference type="SUPFAM" id="SSF46548">
    <property type="entry name" value="alpha-helical ferredoxin"/>
    <property type="match status" value="1"/>
</dbReference>
<keyword evidence="1" id="KW-0813">Transport</keyword>
<dbReference type="AlphaFoldDB" id="A0A3N5BA35"/>
<dbReference type="PANTHER" id="PTHR43551">
    <property type="entry name" value="FUMARATE REDUCTASE IRON-SULFUR SUBUNIT"/>
    <property type="match status" value="1"/>
</dbReference>
<evidence type="ECO:0000256" key="2">
    <source>
        <dbReference type="ARBA" id="ARBA00022485"/>
    </source>
</evidence>
<dbReference type="Gene3D" id="1.10.1060.10">
    <property type="entry name" value="Alpha-helical ferredoxin"/>
    <property type="match status" value="1"/>
</dbReference>
<dbReference type="PROSITE" id="PS00198">
    <property type="entry name" value="4FE4S_FER_1"/>
    <property type="match status" value="1"/>
</dbReference>
<sequence>MAEVAAARKKVGLKDISRPGDEPLVNLTVADLMPLPYLDEEEPFKPAPASWWEKYDLSFDGHTDMGLPKPKSKEEEDALVHKFLSGLQKLFDPQESWTFVQVFRLSMDYCVKCQTCADACHAYLGSGRQEIYRPTYRAEVLRRIYKKYFTPEGRLLGRFVGADIDLNWRTVLRLAESCHRCTICRRCAQRCPMGVDNGMIARELRKLFSQEFGIAAPEILEKGCVYHLTIGSSTQMTPSGFKETVQFMEEDIGDRTGKSIKIPVDKKGADILLIHNAGEYLSWPENPEAFAIIFEAAGISWTLSSDVVGYDAVNYGLWNDDVELARVAQRHVKIAQKLGVKKIVVGECGHATKALVVVADRVLPASLSSSEMPREGCLPLLWEIIKSGVIKFDPSRNNFPVTLHDPCNMVRLMGIVTPQRYALKALCPQFREMTPNSVYNYCCGGGGGLAIMQSMNFPQWRNKVSTRMKMKQTLEAFRNELDPNKYPYKYLCAPCSNCKGAIRDAIAHYKLWDKYRINYGGLVELMVNAMVDIDRPYLEPDDFH</sequence>
<dbReference type="InterPro" id="IPR017900">
    <property type="entry name" value="4Fe4S_Fe_S_CS"/>
</dbReference>
<feature type="domain" description="Cysteine-rich" evidence="7">
    <location>
        <begin position="401"/>
        <end position="502"/>
    </location>
</feature>
<dbReference type="GO" id="GO:0051539">
    <property type="term" value="F:4 iron, 4 sulfur cluster binding"/>
    <property type="evidence" value="ECO:0007669"/>
    <property type="project" value="UniProtKB-KW"/>
</dbReference>
<evidence type="ECO:0000256" key="5">
    <source>
        <dbReference type="ARBA" id="ARBA00023004"/>
    </source>
</evidence>
<dbReference type="OrthoDB" id="9786127at2"/>
<keyword evidence="3" id="KW-0479">Metal-binding</keyword>
<dbReference type="Proteomes" id="UP000282654">
    <property type="component" value="Unassembled WGS sequence"/>
</dbReference>
<dbReference type="GO" id="GO:0016491">
    <property type="term" value="F:oxidoreductase activity"/>
    <property type="evidence" value="ECO:0007669"/>
    <property type="project" value="UniProtKB-ARBA"/>
</dbReference>
<dbReference type="PANTHER" id="PTHR43551:SF1">
    <property type="entry name" value="HETERODISULFIDE REDUCTASE"/>
    <property type="match status" value="1"/>
</dbReference>
<dbReference type="RefSeq" id="WP_123930756.1">
    <property type="nucleotide sequence ID" value="NZ_RKRE01000003.1"/>
</dbReference>
<keyword evidence="2" id="KW-0004">4Fe-4S</keyword>
<evidence type="ECO:0000256" key="6">
    <source>
        <dbReference type="ARBA" id="ARBA00023014"/>
    </source>
</evidence>
<evidence type="ECO:0000313" key="9">
    <source>
        <dbReference type="EMBL" id="RPF42525.1"/>
    </source>
</evidence>
<keyword evidence="6" id="KW-0411">Iron-sulfur</keyword>
<keyword evidence="5" id="KW-0408">Iron</keyword>
<protein>
    <submittedName>
        <fullName evidence="9">Fe-S oxidoreductase</fullName>
    </submittedName>
</protein>
<dbReference type="EMBL" id="RKRE01000003">
    <property type="protein sequence ID" value="RPF42525.1"/>
    <property type="molecule type" value="Genomic_DNA"/>
</dbReference>
<dbReference type="Pfam" id="PF13183">
    <property type="entry name" value="Fer4_8"/>
    <property type="match status" value="1"/>
</dbReference>
<feature type="domain" description="4Fe-4S ferredoxin-type" evidence="8">
    <location>
        <begin position="107"/>
        <end position="195"/>
    </location>
</feature>
<gene>
    <name evidence="9" type="ORF">EDD75_1626</name>
</gene>
<keyword evidence="4" id="KW-0249">Electron transport</keyword>
<dbReference type="GO" id="GO:0046872">
    <property type="term" value="F:metal ion binding"/>
    <property type="evidence" value="ECO:0007669"/>
    <property type="project" value="UniProtKB-KW"/>
</dbReference>
<reference evidence="9 10" key="1">
    <citation type="submission" date="2018-11" db="EMBL/GenBank/DDBJ databases">
        <title>Genomic Encyclopedia of Type Strains, Phase IV (KMG-IV): sequencing the most valuable type-strain genomes for metagenomic binning, comparative biology and taxonomic classification.</title>
        <authorList>
            <person name="Goeker M."/>
        </authorList>
    </citation>
    <scope>NUCLEOTIDE SEQUENCE [LARGE SCALE GENOMIC DNA]</scope>
    <source>
        <strain evidence="9 10">DSM 102936</strain>
    </source>
</reference>
<proteinExistence type="predicted"/>
<evidence type="ECO:0000313" key="10">
    <source>
        <dbReference type="Proteomes" id="UP000282654"/>
    </source>
</evidence>
<name>A0A3N5BA35_9THEO</name>